<feature type="region of interest" description="Disordered" evidence="1">
    <location>
        <begin position="45"/>
        <end position="75"/>
    </location>
</feature>
<dbReference type="Proteomes" id="UP000219369">
    <property type="component" value="Unassembled WGS sequence"/>
</dbReference>
<evidence type="ECO:0000313" key="2">
    <source>
        <dbReference type="EMBL" id="SCO80963.1"/>
    </source>
</evidence>
<accession>A0A2H3TGS2</accession>
<organism evidence="2 3">
    <name type="scientific">Fusarium oxysporum</name>
    <name type="common">Fusarium vascular wilt</name>
    <dbReference type="NCBI Taxonomy" id="5507"/>
    <lineage>
        <taxon>Eukaryota</taxon>
        <taxon>Fungi</taxon>
        <taxon>Dikarya</taxon>
        <taxon>Ascomycota</taxon>
        <taxon>Pezizomycotina</taxon>
        <taxon>Sordariomycetes</taxon>
        <taxon>Hypocreomycetidae</taxon>
        <taxon>Hypocreales</taxon>
        <taxon>Nectriaceae</taxon>
        <taxon>Fusarium</taxon>
        <taxon>Fusarium oxysporum species complex</taxon>
    </lineage>
</organism>
<proteinExistence type="predicted"/>
<protein>
    <submittedName>
        <fullName evidence="2">Uncharacterized protein</fullName>
    </submittedName>
</protein>
<dbReference type="AlphaFoldDB" id="A0A2H3TGS2"/>
<sequence>MFEKVLQSAQIFTKSSQSVLNKQYDDRIKDWLLDSGLDVQQRLLTGGYSQREPTSLPPTPRKTGRPKTKDPKAKF</sequence>
<evidence type="ECO:0000256" key="1">
    <source>
        <dbReference type="SAM" id="MobiDB-lite"/>
    </source>
</evidence>
<dbReference type="EMBL" id="FMJY01000003">
    <property type="protein sequence ID" value="SCO80963.1"/>
    <property type="molecule type" value="Genomic_DNA"/>
</dbReference>
<gene>
    <name evidence="2" type="ORF">FRV6_05176</name>
</gene>
<name>A0A2H3TGS2_FUSOX</name>
<reference evidence="3" key="1">
    <citation type="submission" date="2016-09" db="EMBL/GenBank/DDBJ databases">
        <authorList>
            <person name="Guldener U."/>
        </authorList>
    </citation>
    <scope>NUCLEOTIDE SEQUENCE [LARGE SCALE GENOMIC DNA]</scope>
    <source>
        <strain evidence="3">V64-1</strain>
    </source>
</reference>
<dbReference type="OrthoDB" id="5104432at2759"/>
<evidence type="ECO:0000313" key="3">
    <source>
        <dbReference type="Proteomes" id="UP000219369"/>
    </source>
</evidence>